<feature type="region of interest" description="Disordered" evidence="3">
    <location>
        <begin position="2059"/>
        <end position="2102"/>
    </location>
</feature>
<name>A0AAV9VY44_9PEZI</name>
<keyword evidence="1" id="KW-0677">Repeat</keyword>
<dbReference type="SMART" id="SM00248">
    <property type="entry name" value="ANK"/>
    <property type="match status" value="5"/>
</dbReference>
<dbReference type="InterPro" id="IPR027417">
    <property type="entry name" value="P-loop_NTPase"/>
</dbReference>
<sequence>MPKLKLKMNCPNQEASGSSTMAVRGFMQCSACERNSQPCPPTLALYSSVYLPPPRGTRQNTREFTFPDFGPGIRAGPANKLYWPHDALVPMFKTQPIRAATNACRKSLSTCLTIQRLKEGGWAENRLVDFDLWAAGAGVSAKGKLSLDQRLSPKPEIQNTIVNLLDLLKLFVENCKDLAKSKDLILPSPDESAKKEQDINSDQNNSASSGDGIDEPSLAELSSEEIEAQRDVEVTLDQIIRLTVAIRKAGSNSRLKRADRSFSLENPQVQELKGFLELIVHPRGLKEEGALTQIQSRLVEANLRRWHRFSYAKLHSKKLARADTVMKEALPEIPALPSEAEAQANIKPAVSFDIPEVEKAPQITIIAPQDEVPRAVSVIAPTATTAASAIEGNITVPDKSAMRNAATVISKISSRIAYPRPPNVPRYQSVFKCPCCLQSLPIAFTERSQWKKHLASDILPYTCVFEDCQQPLQLYLTRKDWEQHIKMEHGQLWACAACEQFGETTEFSNEDELVEHLETFHKDSVESDEIPMFVTASLSSKPVKVVDCPLCTGPDEDEDTLEHIAHCIHDFSLNSLPLPSESDAEDEYFDIDSRNSDSQNTPSSLSAEERDFEGLAELDDDNSSIDEDHRISESSLKTLAKDFSGPTGLSVLDWELDEAAEVPHDDPPVGPAGENTDEIIEDALEESEFYGPKQRSRYRVAWLCSSRMDAEVAEAMLDRVHLVPAASGGSASKFEYRLGRVGYQIVVVAWLSESYHYRSTQDCLAEEVMKLFRSLHIFLHVGTASGFAPEVYLADVVVCDRSKIFNYVFSTPNRTAYDNRQAPNFRLEQGLPEQTRNKSIWDYIERLDLSQARPRLDGLNEFIPAASLANKADHDPGNKYRYEHYSNLIDIHFGSDSPHEGYGSGISEENQTCEGCAGSSDTLKIRHRYGPPQSRIRHSGIASGWKAVEDLPSQGKLTKAGLDAGFTDLCCVVNEGLLGQHMKFESLVAIRGISSYTDKHKDARWKKVAAGAAASYAKEFIRNLRLEDFDFNETLTDASDSDSYSSFIGFSEVYDSAEPSVIGTTEAGNDGHITRHGTPPIKISSPGMTLGCIFVDLFCLYLADGFDDWTKHIKEHLVVPDRLSSESASRGWSHPQPLSWSCGFRGCEESQNLPNDTEVEAIVREPILGHAMTPLEKYRLQNTPEAESVLDSKLRHIYKHYTEDGWNLGEYEEGEDWVAYFQSVPVKPLGSQYDSSQTARKEGTIEAVEDAIKNTILPQSEALKASDQGGDTAAIDQAVSTPSDPEPTPEEPQNTEPLEQNADNTLKSVQGPGVLPLDGDFGSIHRKCRQDRDVGPYIPSWFTGLRQFKEWENTPGSALLFTGPPGAGKTNVMSWTYDSFREQYGGSADVVLIYLGENPPQGKDGRWTAHEVMHCIRNQHSSFKSNFKAVQENVLEKLSIASTLSTLDSLSSAHARKQFIFIDGLENLSPSERDTLGLSVWKSYGINLLCAAREGTARADDIDATHIINAQDTDFYFKRTIRQFLSDKFSKLPGILSRDPNVRDKYVDEIEAIALGLFEIASLFVELTTEVELETREDLERVKCIMFYGKFYDRVRSSIAEDAEKYAFKAITLVRLAEKPFSFSELQYALYAHMYPGLNADESELVSVEHLLFHCQGLLEYDESKDIVRLFHKTFHEYFSGRPFFWYPGGWPPFAERMVKYLSNAEFRAGPCQNKYLYDLRLAVFPYFRRAAMEWGRFIAEPSETMKIEGYTDEGVLSLLLDDNLVASINQVLKVEREHPPNYEVSTPIKGIHLAVYFGLNWLIESLVKSHGQNIEARDYNNHTPLAWAIDLAQVSTLETLVQLGASFYDIKHKGSTAMLEAVFLKNRGVDVIGTLFKLGHDLDFQGLPSGTHTRFAPFTLAILQRKMDIVDLFITKRASPFVTDGKMRSPLMCAVMIGDLDLVQKIIDRGKTLRREAKAPQLLILADNPLQIAESSEGLTPLAYAVSRNQQEIAKFLLSKESNLNATTIYGETVLDLAKKYGLDEIADLLIAAGAKEEESRAPKERIEIMHPRPLYHVSEDFPRNGLRRGSDFDPVENYNREIRPRSGARDPRQTNEVDDE</sequence>
<evidence type="ECO:0000259" key="4">
    <source>
        <dbReference type="Pfam" id="PF24883"/>
    </source>
</evidence>
<dbReference type="InterPro" id="IPR002110">
    <property type="entry name" value="Ankyrin_rpt"/>
</dbReference>
<dbReference type="Gene3D" id="1.25.40.20">
    <property type="entry name" value="Ankyrin repeat-containing domain"/>
    <property type="match status" value="1"/>
</dbReference>
<organism evidence="5 6">
    <name type="scientific">Arthrobotrys musiformis</name>
    <dbReference type="NCBI Taxonomy" id="47236"/>
    <lineage>
        <taxon>Eukaryota</taxon>
        <taxon>Fungi</taxon>
        <taxon>Dikarya</taxon>
        <taxon>Ascomycota</taxon>
        <taxon>Pezizomycotina</taxon>
        <taxon>Orbiliomycetes</taxon>
        <taxon>Orbiliales</taxon>
        <taxon>Orbiliaceae</taxon>
        <taxon>Arthrobotrys</taxon>
    </lineage>
</organism>
<reference evidence="5 6" key="1">
    <citation type="submission" date="2023-08" db="EMBL/GenBank/DDBJ databases">
        <authorList>
            <person name="Palmer J.M."/>
        </authorList>
    </citation>
    <scope>NUCLEOTIDE SEQUENCE [LARGE SCALE GENOMIC DNA]</scope>
    <source>
        <strain evidence="5 6">TWF481</strain>
    </source>
</reference>
<feature type="compositionally biased region" description="Basic and acidic residues" evidence="3">
    <location>
        <begin position="2080"/>
        <end position="2102"/>
    </location>
</feature>
<feature type="region of interest" description="Disordered" evidence="3">
    <location>
        <begin position="189"/>
        <end position="216"/>
    </location>
</feature>
<dbReference type="InterPro" id="IPR036770">
    <property type="entry name" value="Ankyrin_rpt-contain_sf"/>
</dbReference>
<dbReference type="EMBL" id="JAVHJL010000008">
    <property type="protein sequence ID" value="KAK6498712.1"/>
    <property type="molecule type" value="Genomic_DNA"/>
</dbReference>
<dbReference type="Pfam" id="PF24883">
    <property type="entry name" value="NPHP3_N"/>
    <property type="match status" value="1"/>
</dbReference>
<dbReference type="PANTHER" id="PTHR35391:SF7">
    <property type="entry name" value="C2H2-TYPE DOMAIN-CONTAINING PROTEIN"/>
    <property type="match status" value="1"/>
</dbReference>
<evidence type="ECO:0000256" key="2">
    <source>
        <dbReference type="PROSITE-ProRule" id="PRU00023"/>
    </source>
</evidence>
<protein>
    <recommendedName>
        <fullName evidence="4">Nephrocystin 3-like N-terminal domain-containing protein</fullName>
    </recommendedName>
</protein>
<dbReference type="Gene3D" id="3.40.50.1580">
    <property type="entry name" value="Nucleoside phosphorylase domain"/>
    <property type="match status" value="1"/>
</dbReference>
<dbReference type="PROSITE" id="PS50088">
    <property type="entry name" value="ANK_REPEAT"/>
    <property type="match status" value="1"/>
</dbReference>
<dbReference type="Proteomes" id="UP001370758">
    <property type="component" value="Unassembled WGS sequence"/>
</dbReference>
<accession>A0AAV9VY44</accession>
<feature type="compositionally biased region" description="Polar residues" evidence="3">
    <location>
        <begin position="200"/>
        <end position="209"/>
    </location>
</feature>
<proteinExistence type="predicted"/>
<dbReference type="Pfam" id="PF12796">
    <property type="entry name" value="Ank_2"/>
    <property type="match status" value="1"/>
</dbReference>
<dbReference type="InterPro" id="IPR035994">
    <property type="entry name" value="Nucleoside_phosphorylase_sf"/>
</dbReference>
<evidence type="ECO:0000313" key="5">
    <source>
        <dbReference type="EMBL" id="KAK6498712.1"/>
    </source>
</evidence>
<dbReference type="Gene3D" id="3.40.50.300">
    <property type="entry name" value="P-loop containing nucleotide triphosphate hydrolases"/>
    <property type="match status" value="1"/>
</dbReference>
<keyword evidence="6" id="KW-1185">Reference proteome</keyword>
<evidence type="ECO:0000256" key="1">
    <source>
        <dbReference type="ARBA" id="ARBA00022737"/>
    </source>
</evidence>
<feature type="domain" description="Nephrocystin 3-like N-terminal" evidence="4">
    <location>
        <begin position="1340"/>
        <end position="1472"/>
    </location>
</feature>
<dbReference type="SUPFAM" id="SSF48403">
    <property type="entry name" value="Ankyrin repeat"/>
    <property type="match status" value="1"/>
</dbReference>
<feature type="repeat" description="ANK" evidence="2">
    <location>
        <begin position="1978"/>
        <end position="2010"/>
    </location>
</feature>
<dbReference type="SUPFAM" id="SSF52540">
    <property type="entry name" value="P-loop containing nucleoside triphosphate hydrolases"/>
    <property type="match status" value="1"/>
</dbReference>
<gene>
    <name evidence="5" type="ORF">TWF481_011288</name>
</gene>
<dbReference type="PROSITE" id="PS50297">
    <property type="entry name" value="ANK_REP_REGION"/>
    <property type="match status" value="1"/>
</dbReference>
<evidence type="ECO:0000256" key="3">
    <source>
        <dbReference type="SAM" id="MobiDB-lite"/>
    </source>
</evidence>
<keyword evidence="2" id="KW-0040">ANK repeat</keyword>
<dbReference type="GO" id="GO:0003824">
    <property type="term" value="F:catalytic activity"/>
    <property type="evidence" value="ECO:0007669"/>
    <property type="project" value="InterPro"/>
</dbReference>
<evidence type="ECO:0000313" key="6">
    <source>
        <dbReference type="Proteomes" id="UP001370758"/>
    </source>
</evidence>
<dbReference type="GO" id="GO:0009116">
    <property type="term" value="P:nucleoside metabolic process"/>
    <property type="evidence" value="ECO:0007669"/>
    <property type="project" value="InterPro"/>
</dbReference>
<comment type="caution">
    <text evidence="5">The sequence shown here is derived from an EMBL/GenBank/DDBJ whole genome shotgun (WGS) entry which is preliminary data.</text>
</comment>
<feature type="region of interest" description="Disordered" evidence="3">
    <location>
        <begin position="1263"/>
        <end position="1298"/>
    </location>
</feature>
<dbReference type="InterPro" id="IPR056884">
    <property type="entry name" value="NPHP3-like_N"/>
</dbReference>
<dbReference type="PANTHER" id="PTHR35391">
    <property type="entry name" value="C2H2-TYPE DOMAIN-CONTAINING PROTEIN-RELATED"/>
    <property type="match status" value="1"/>
</dbReference>